<comment type="caution">
    <text evidence="1">The sequence shown here is derived from an EMBL/GenBank/DDBJ whole genome shotgun (WGS) entry which is preliminary data.</text>
</comment>
<name>A0A8E2IA48_9BACI</name>
<gene>
    <name evidence="1" type="ORF">BWZ43_08345</name>
</gene>
<reference evidence="1 2" key="1">
    <citation type="submission" date="2017-01" db="EMBL/GenBank/DDBJ databases">
        <title>Draft genome sequence of Bacillus oleronius.</title>
        <authorList>
            <person name="Allam M."/>
        </authorList>
    </citation>
    <scope>NUCLEOTIDE SEQUENCE [LARGE SCALE GENOMIC DNA]</scope>
    <source>
        <strain evidence="1 2">DSM 9356</strain>
    </source>
</reference>
<accession>A0A8E2IA48</accession>
<dbReference type="Proteomes" id="UP000189761">
    <property type="component" value="Unassembled WGS sequence"/>
</dbReference>
<protein>
    <submittedName>
        <fullName evidence="1">Uncharacterized protein</fullName>
    </submittedName>
</protein>
<keyword evidence="2" id="KW-1185">Reference proteome</keyword>
<dbReference type="RefSeq" id="WP_078109925.1">
    <property type="nucleotide sequence ID" value="NZ_CP065424.1"/>
</dbReference>
<evidence type="ECO:0000313" key="2">
    <source>
        <dbReference type="Proteomes" id="UP000189761"/>
    </source>
</evidence>
<sequence>MTRRVVEHKYKGTDNEILQVITVFEPGINKEQIKKMNSFTKKINTLIPAGNEYDWKRSG</sequence>
<dbReference type="EMBL" id="MTLA01000079">
    <property type="protein sequence ID" value="OOP68823.1"/>
    <property type="molecule type" value="Genomic_DNA"/>
</dbReference>
<dbReference type="AlphaFoldDB" id="A0A8E2IA48"/>
<organism evidence="1 2">
    <name type="scientific">Heyndrickxia oleronia</name>
    <dbReference type="NCBI Taxonomy" id="38875"/>
    <lineage>
        <taxon>Bacteria</taxon>
        <taxon>Bacillati</taxon>
        <taxon>Bacillota</taxon>
        <taxon>Bacilli</taxon>
        <taxon>Bacillales</taxon>
        <taxon>Bacillaceae</taxon>
        <taxon>Heyndrickxia</taxon>
    </lineage>
</organism>
<evidence type="ECO:0000313" key="1">
    <source>
        <dbReference type="EMBL" id="OOP68823.1"/>
    </source>
</evidence>
<proteinExistence type="predicted"/>